<name>A0A5B0NPJ1_PUCGR</name>
<evidence type="ECO:0000313" key="2">
    <source>
        <dbReference type="EMBL" id="KAA1089829.1"/>
    </source>
</evidence>
<comment type="caution">
    <text evidence="2">The sequence shown here is derived from an EMBL/GenBank/DDBJ whole genome shotgun (WGS) entry which is preliminary data.</text>
</comment>
<keyword evidence="3" id="KW-1185">Reference proteome</keyword>
<dbReference type="Proteomes" id="UP000325313">
    <property type="component" value="Unassembled WGS sequence"/>
</dbReference>
<dbReference type="EMBL" id="VSWC01000171">
    <property type="protein sequence ID" value="KAA1070576.1"/>
    <property type="molecule type" value="Genomic_DNA"/>
</dbReference>
<accession>A0A5B0NPJ1</accession>
<organism evidence="2 4">
    <name type="scientific">Puccinia graminis f. sp. tritici</name>
    <dbReference type="NCBI Taxonomy" id="56615"/>
    <lineage>
        <taxon>Eukaryota</taxon>
        <taxon>Fungi</taxon>
        <taxon>Dikarya</taxon>
        <taxon>Basidiomycota</taxon>
        <taxon>Pucciniomycotina</taxon>
        <taxon>Pucciniomycetes</taxon>
        <taxon>Pucciniales</taxon>
        <taxon>Pucciniaceae</taxon>
        <taxon>Puccinia</taxon>
    </lineage>
</organism>
<protein>
    <submittedName>
        <fullName evidence="2">Uncharacterized protein</fullName>
    </submittedName>
</protein>
<proteinExistence type="predicted"/>
<dbReference type="EMBL" id="VDEP01000404">
    <property type="protein sequence ID" value="KAA1089829.1"/>
    <property type="molecule type" value="Genomic_DNA"/>
</dbReference>
<dbReference type="Proteomes" id="UP000324748">
    <property type="component" value="Unassembled WGS sequence"/>
</dbReference>
<reference evidence="3 4" key="1">
    <citation type="submission" date="2019-05" db="EMBL/GenBank/DDBJ databases">
        <title>Emergence of the Ug99 lineage of the wheat stem rust pathogen through somatic hybridization.</title>
        <authorList>
            <person name="Li F."/>
            <person name="Upadhyaya N.M."/>
            <person name="Sperschneider J."/>
            <person name="Matny O."/>
            <person name="Nguyen-Phuc H."/>
            <person name="Mago R."/>
            <person name="Raley C."/>
            <person name="Miller M.E."/>
            <person name="Silverstein K.A.T."/>
            <person name="Henningsen E."/>
            <person name="Hirsch C.D."/>
            <person name="Visser B."/>
            <person name="Pretorius Z.A."/>
            <person name="Steffenson B.J."/>
            <person name="Schwessinger B."/>
            <person name="Dodds P.N."/>
            <person name="Figueroa M."/>
        </authorList>
    </citation>
    <scope>NUCLEOTIDE SEQUENCE [LARGE SCALE GENOMIC DNA]</scope>
    <source>
        <strain evidence="1">21-0</strain>
        <strain evidence="2 4">Ug99</strain>
    </source>
</reference>
<sequence length="73" mass="8691">MQDKESKLHMCIHIGFLEPNPEDSPIDAAINPLRTLVKYCLNAPMFEESYHWHHYMDQLEEHLELFDAVHSRQ</sequence>
<evidence type="ECO:0000313" key="4">
    <source>
        <dbReference type="Proteomes" id="UP000325313"/>
    </source>
</evidence>
<evidence type="ECO:0000313" key="3">
    <source>
        <dbReference type="Proteomes" id="UP000324748"/>
    </source>
</evidence>
<gene>
    <name evidence="1" type="ORF">PGT21_016523</name>
    <name evidence="2" type="ORF">PGTUg99_020742</name>
</gene>
<evidence type="ECO:0000313" key="1">
    <source>
        <dbReference type="EMBL" id="KAA1070576.1"/>
    </source>
</evidence>
<dbReference type="AlphaFoldDB" id="A0A5B0NPJ1"/>